<evidence type="ECO:0000256" key="1">
    <source>
        <dbReference type="SAM" id="Phobius"/>
    </source>
</evidence>
<evidence type="ECO:0008006" key="4">
    <source>
        <dbReference type="Google" id="ProtNLM"/>
    </source>
</evidence>
<sequence>MIIKLSKYKKDIKIKIFTQNALTLIGLLILLHVLIQYVQIILMLLQMMHVNHFTLNVQQTELDVQQLVHPVLFFLMQIQNFVQSLQVVIRLLLVGGKVELILQIKLVVMWIVLIQLMIYVVNFRRMRDN</sequence>
<proteinExistence type="predicted"/>
<keyword evidence="1" id="KW-0812">Transmembrane</keyword>
<feature type="transmembrane region" description="Helical" evidence="1">
    <location>
        <begin position="100"/>
        <end position="121"/>
    </location>
</feature>
<reference evidence="2" key="1">
    <citation type="submission" date="2021-01" db="EMBL/GenBank/DDBJ databases">
        <authorList>
            <consortium name="Genoscope - CEA"/>
            <person name="William W."/>
        </authorList>
    </citation>
    <scope>NUCLEOTIDE SEQUENCE</scope>
</reference>
<keyword evidence="3" id="KW-1185">Reference proteome</keyword>
<protein>
    <recommendedName>
        <fullName evidence="4">Transmembrane protein</fullName>
    </recommendedName>
</protein>
<gene>
    <name evidence="2" type="ORF">PSON_ATCC_30995.1.T2520008</name>
</gene>
<keyword evidence="1" id="KW-1133">Transmembrane helix</keyword>
<dbReference type="Proteomes" id="UP000692954">
    <property type="component" value="Unassembled WGS sequence"/>
</dbReference>
<feature type="transmembrane region" description="Helical" evidence="1">
    <location>
        <begin position="21"/>
        <end position="45"/>
    </location>
</feature>
<comment type="caution">
    <text evidence="2">The sequence shown here is derived from an EMBL/GenBank/DDBJ whole genome shotgun (WGS) entry which is preliminary data.</text>
</comment>
<evidence type="ECO:0000313" key="2">
    <source>
        <dbReference type="EMBL" id="CAD8129937.1"/>
    </source>
</evidence>
<organism evidence="2 3">
    <name type="scientific">Paramecium sonneborni</name>
    <dbReference type="NCBI Taxonomy" id="65129"/>
    <lineage>
        <taxon>Eukaryota</taxon>
        <taxon>Sar</taxon>
        <taxon>Alveolata</taxon>
        <taxon>Ciliophora</taxon>
        <taxon>Intramacronucleata</taxon>
        <taxon>Oligohymenophorea</taxon>
        <taxon>Peniculida</taxon>
        <taxon>Parameciidae</taxon>
        <taxon>Paramecium</taxon>
    </lineage>
</organism>
<dbReference type="EMBL" id="CAJJDN010000252">
    <property type="protein sequence ID" value="CAD8129937.1"/>
    <property type="molecule type" value="Genomic_DNA"/>
</dbReference>
<accession>A0A8S1RQU6</accession>
<name>A0A8S1RQU6_9CILI</name>
<evidence type="ECO:0000313" key="3">
    <source>
        <dbReference type="Proteomes" id="UP000692954"/>
    </source>
</evidence>
<dbReference type="AlphaFoldDB" id="A0A8S1RQU6"/>
<keyword evidence="1" id="KW-0472">Membrane</keyword>